<comment type="caution">
    <text evidence="1">The sequence shown here is derived from an EMBL/GenBank/DDBJ whole genome shotgun (WGS) entry which is preliminary data.</text>
</comment>
<reference evidence="1" key="1">
    <citation type="submission" date="2018-11" db="EMBL/GenBank/DDBJ databases">
        <authorList>
            <consortium name="Pathogen Informatics"/>
        </authorList>
    </citation>
    <scope>NUCLEOTIDE SEQUENCE</scope>
</reference>
<evidence type="ECO:0000313" key="2">
    <source>
        <dbReference type="Proteomes" id="UP000784294"/>
    </source>
</evidence>
<sequence length="181" mass="18973">MDGHRPSGDHLLWFCLIERRRLSSTTSCAMNSGLGNWSASGADRLQSQLCQVIAPLCPATRVRWLAGLTTGIRSVCGHSGLVQPASVLTFTSTTSASAVSMSNACLTVTGSMHQYTHHQLGGAAGFESISETNPLNAGEIDFVGTTVSMKGSAGDFGPPGLYHSNIFDSGIFSVHMPASQV</sequence>
<organism evidence="1 2">
    <name type="scientific">Protopolystoma xenopodis</name>
    <dbReference type="NCBI Taxonomy" id="117903"/>
    <lineage>
        <taxon>Eukaryota</taxon>
        <taxon>Metazoa</taxon>
        <taxon>Spiralia</taxon>
        <taxon>Lophotrochozoa</taxon>
        <taxon>Platyhelminthes</taxon>
        <taxon>Monogenea</taxon>
        <taxon>Polyopisthocotylea</taxon>
        <taxon>Polystomatidea</taxon>
        <taxon>Polystomatidae</taxon>
        <taxon>Protopolystoma</taxon>
    </lineage>
</organism>
<protein>
    <submittedName>
        <fullName evidence="1">Uncharacterized protein</fullName>
    </submittedName>
</protein>
<keyword evidence="2" id="KW-1185">Reference proteome</keyword>
<name>A0A448XB46_9PLAT</name>
<evidence type="ECO:0000313" key="1">
    <source>
        <dbReference type="EMBL" id="VEL32546.1"/>
    </source>
</evidence>
<accession>A0A448XB46</accession>
<dbReference type="EMBL" id="CAAALY010244322">
    <property type="protein sequence ID" value="VEL32546.1"/>
    <property type="molecule type" value="Genomic_DNA"/>
</dbReference>
<proteinExistence type="predicted"/>
<dbReference type="AlphaFoldDB" id="A0A448XB46"/>
<gene>
    <name evidence="1" type="ORF">PXEA_LOCUS25986</name>
</gene>
<dbReference type="Proteomes" id="UP000784294">
    <property type="component" value="Unassembled WGS sequence"/>
</dbReference>